<evidence type="ECO:0000256" key="4">
    <source>
        <dbReference type="ARBA" id="ARBA00022833"/>
    </source>
</evidence>
<feature type="domain" description="C3H1-type" evidence="8">
    <location>
        <begin position="214"/>
        <end position="241"/>
    </location>
</feature>
<evidence type="ECO:0000256" key="5">
    <source>
        <dbReference type="PROSITE-ProRule" id="PRU00339"/>
    </source>
</evidence>
<gene>
    <name evidence="9" type="ORF">V5O48_001416</name>
</gene>
<dbReference type="InterPro" id="IPR000571">
    <property type="entry name" value="Znf_CCCH"/>
</dbReference>
<name>A0ABR3FZ63_9AGAR</name>
<dbReference type="InterPro" id="IPR011990">
    <property type="entry name" value="TPR-like_helical_dom_sf"/>
</dbReference>
<dbReference type="SMART" id="SM00356">
    <property type="entry name" value="ZnF_C3H1"/>
    <property type="match status" value="2"/>
</dbReference>
<feature type="compositionally biased region" description="Basic residues" evidence="7">
    <location>
        <begin position="40"/>
        <end position="51"/>
    </location>
</feature>
<evidence type="ECO:0000256" key="2">
    <source>
        <dbReference type="ARBA" id="ARBA00022771"/>
    </source>
</evidence>
<dbReference type="Gene3D" id="3.30.1370.210">
    <property type="match status" value="1"/>
</dbReference>
<dbReference type="Pfam" id="PF14608">
    <property type="entry name" value="zf-CCCH_2"/>
    <property type="match status" value="2"/>
</dbReference>
<organism evidence="9 10">
    <name type="scientific">Marasmius crinis-equi</name>
    <dbReference type="NCBI Taxonomy" id="585013"/>
    <lineage>
        <taxon>Eukaryota</taxon>
        <taxon>Fungi</taxon>
        <taxon>Dikarya</taxon>
        <taxon>Basidiomycota</taxon>
        <taxon>Agaricomycotina</taxon>
        <taxon>Agaricomycetes</taxon>
        <taxon>Agaricomycetidae</taxon>
        <taxon>Agaricales</taxon>
        <taxon>Marasmiineae</taxon>
        <taxon>Marasmiaceae</taxon>
        <taxon>Marasmius</taxon>
    </lineage>
</organism>
<dbReference type="InterPro" id="IPR051966">
    <property type="entry name" value="RPAP3"/>
</dbReference>
<sequence length="634" mass="71430">MPRPSKKSSRPASSASRVNVLSSTNSTSTPAASTAPSPKHLAKERVKKREARAKQRKEAREKLKNEGNEFFKAGRYLEAAQKYEQAVNLGGKKPVLLTNLAAAWLKLGLFEQAEDVCTEALVFDPTNTKARYRRGLARKELRRARGAIKDFQTIQKHAPDVASELRGAREIVQRGQNSISDDEFTENEYHWPPYKETHHKELESESGSSDCEHTGNGVSCKYYNQGRCTRGRECIYSHAPDDRSVRDKLGRNVCLFHLITSCEFGSLCMYSHDKTYLPAKGWWNDEELNAKLFEDVLITRLHCPHGEDEREVVDMMHKLIYEWGYNTPRNLDVLLRRGTWGHSLNAFLKARQNDESSFPIQALAAVASSPAISNRFVMLLSLRKEHRVQDDQKHIHATLREVGRVKEALTTKTALSWMTSRDLGGVFITDFEIAEPENRQLLLQVVEYAKAGGLVVAGGQFSAQMCNPNEKTFFHAWGLPWERGSYNRTTFQRNDGSEIVKQNPSLPLSYTMKAVHLRGIRVEDAVYLPVSNADSDTESPILYAKVGKGHFGFIGDVNGEGTTGVLIHLLAPPNDESAPNLLRMQQLLKASNPLYDAKRPVRRAGRRTWSNTMSEAALEEGIDGYEIRDLLRGF</sequence>
<evidence type="ECO:0000256" key="3">
    <source>
        <dbReference type="ARBA" id="ARBA00022803"/>
    </source>
</evidence>
<feature type="compositionally biased region" description="Basic and acidic residues" evidence="7">
    <location>
        <begin position="52"/>
        <end position="64"/>
    </location>
</feature>
<evidence type="ECO:0000313" key="10">
    <source>
        <dbReference type="Proteomes" id="UP001465976"/>
    </source>
</evidence>
<feature type="zinc finger region" description="C3H1-type" evidence="6">
    <location>
        <begin position="214"/>
        <end position="241"/>
    </location>
</feature>
<feature type="region of interest" description="Disordered" evidence="7">
    <location>
        <begin position="1"/>
        <end position="64"/>
    </location>
</feature>
<protein>
    <recommendedName>
        <fullName evidence="8">C3H1-type domain-containing protein</fullName>
    </recommendedName>
</protein>
<dbReference type="PANTHER" id="PTHR46423">
    <property type="entry name" value="RNA POLYMERASE II-ASSOCIATED PROTEIN 3"/>
    <property type="match status" value="1"/>
</dbReference>
<dbReference type="InterPro" id="IPR036855">
    <property type="entry name" value="Znf_CCCH_sf"/>
</dbReference>
<evidence type="ECO:0000256" key="7">
    <source>
        <dbReference type="SAM" id="MobiDB-lite"/>
    </source>
</evidence>
<feature type="repeat" description="TPR" evidence="5">
    <location>
        <begin position="94"/>
        <end position="127"/>
    </location>
</feature>
<feature type="zinc finger region" description="C3H1-type" evidence="6">
    <location>
        <begin position="248"/>
        <end position="275"/>
    </location>
</feature>
<comment type="caution">
    <text evidence="9">The sequence shown here is derived from an EMBL/GenBank/DDBJ whole genome shotgun (WGS) entry which is preliminary data.</text>
</comment>
<keyword evidence="10" id="KW-1185">Reference proteome</keyword>
<dbReference type="SUPFAM" id="SSF90229">
    <property type="entry name" value="CCCH zinc finger"/>
    <property type="match status" value="1"/>
</dbReference>
<dbReference type="Proteomes" id="UP001465976">
    <property type="component" value="Unassembled WGS sequence"/>
</dbReference>
<evidence type="ECO:0000256" key="1">
    <source>
        <dbReference type="ARBA" id="ARBA00022723"/>
    </source>
</evidence>
<dbReference type="PANTHER" id="PTHR46423:SF1">
    <property type="entry name" value="RNA POLYMERASE II-ASSOCIATED PROTEIN 3"/>
    <property type="match status" value="1"/>
</dbReference>
<evidence type="ECO:0000313" key="9">
    <source>
        <dbReference type="EMBL" id="KAL0580591.1"/>
    </source>
</evidence>
<reference evidence="9 10" key="1">
    <citation type="submission" date="2024-02" db="EMBL/GenBank/DDBJ databases">
        <title>A draft genome for the cacao thread blight pathogen Marasmius crinis-equi.</title>
        <authorList>
            <person name="Cohen S.P."/>
            <person name="Baruah I.K."/>
            <person name="Amoako-Attah I."/>
            <person name="Bukari Y."/>
            <person name="Meinhardt L.W."/>
            <person name="Bailey B.A."/>
        </authorList>
    </citation>
    <scope>NUCLEOTIDE SEQUENCE [LARGE SCALE GENOMIC DNA]</scope>
    <source>
        <strain evidence="9 10">GH-76</strain>
    </source>
</reference>
<dbReference type="SUPFAM" id="SSF48452">
    <property type="entry name" value="TPR-like"/>
    <property type="match status" value="1"/>
</dbReference>
<keyword evidence="3 5" id="KW-0802">TPR repeat</keyword>
<evidence type="ECO:0000259" key="8">
    <source>
        <dbReference type="PROSITE" id="PS50103"/>
    </source>
</evidence>
<dbReference type="InterPro" id="IPR019734">
    <property type="entry name" value="TPR_rpt"/>
</dbReference>
<dbReference type="EMBL" id="JBAHYK010000027">
    <property type="protein sequence ID" value="KAL0580591.1"/>
    <property type="molecule type" value="Genomic_DNA"/>
</dbReference>
<feature type="domain" description="C3H1-type" evidence="8">
    <location>
        <begin position="248"/>
        <end position="275"/>
    </location>
</feature>
<evidence type="ECO:0000256" key="6">
    <source>
        <dbReference type="PROSITE-ProRule" id="PRU00723"/>
    </source>
</evidence>
<accession>A0ABR3FZ63</accession>
<dbReference type="PROSITE" id="PS50005">
    <property type="entry name" value="TPR"/>
    <property type="match status" value="1"/>
</dbReference>
<feature type="compositionally biased region" description="Low complexity" evidence="7">
    <location>
        <begin position="10"/>
        <end position="38"/>
    </location>
</feature>
<dbReference type="SMART" id="SM00028">
    <property type="entry name" value="TPR"/>
    <property type="match status" value="3"/>
</dbReference>
<dbReference type="Gene3D" id="1.25.40.10">
    <property type="entry name" value="Tetratricopeptide repeat domain"/>
    <property type="match status" value="1"/>
</dbReference>
<proteinExistence type="predicted"/>
<dbReference type="PROSITE" id="PS50103">
    <property type="entry name" value="ZF_C3H1"/>
    <property type="match status" value="2"/>
</dbReference>
<keyword evidence="2 6" id="KW-0863">Zinc-finger</keyword>
<keyword evidence="1 6" id="KW-0479">Metal-binding</keyword>
<keyword evidence="4 6" id="KW-0862">Zinc</keyword>